<reference evidence="1 2" key="1">
    <citation type="submission" date="2014-06" db="EMBL/GenBank/DDBJ databases">
        <title>Evolutionary Origins and Diversification of the Mycorrhizal Mutualists.</title>
        <authorList>
            <consortium name="DOE Joint Genome Institute"/>
            <consortium name="Mycorrhizal Genomics Consortium"/>
            <person name="Kohler A."/>
            <person name="Kuo A."/>
            <person name="Nagy L.G."/>
            <person name="Floudas D."/>
            <person name="Copeland A."/>
            <person name="Barry K.W."/>
            <person name="Cichocki N."/>
            <person name="Veneault-Fourrey C."/>
            <person name="LaButti K."/>
            <person name="Lindquist E.A."/>
            <person name="Lipzen A."/>
            <person name="Lundell T."/>
            <person name="Morin E."/>
            <person name="Murat C."/>
            <person name="Riley R."/>
            <person name="Ohm R."/>
            <person name="Sun H."/>
            <person name="Tunlid A."/>
            <person name="Henrissat B."/>
            <person name="Grigoriev I.V."/>
            <person name="Hibbett D.S."/>
            <person name="Martin F."/>
        </authorList>
    </citation>
    <scope>NUCLEOTIDE SEQUENCE [LARGE SCALE GENOMIC DNA]</scope>
    <source>
        <strain evidence="1 2">SS14</strain>
    </source>
</reference>
<accession>A0A0C9TKV6</accession>
<dbReference type="AlphaFoldDB" id="A0A0C9TKV6"/>
<gene>
    <name evidence="1" type="ORF">M422DRAFT_277089</name>
</gene>
<dbReference type="EMBL" id="KN838206">
    <property type="protein sequence ID" value="KIJ22469.1"/>
    <property type="molecule type" value="Genomic_DNA"/>
</dbReference>
<proteinExistence type="predicted"/>
<protein>
    <submittedName>
        <fullName evidence="1">Uncharacterized protein</fullName>
    </submittedName>
</protein>
<evidence type="ECO:0000313" key="1">
    <source>
        <dbReference type="EMBL" id="KIJ22469.1"/>
    </source>
</evidence>
<name>A0A0C9TKV6_SPHS4</name>
<evidence type="ECO:0000313" key="2">
    <source>
        <dbReference type="Proteomes" id="UP000054279"/>
    </source>
</evidence>
<keyword evidence="2" id="KW-1185">Reference proteome</keyword>
<dbReference type="Proteomes" id="UP000054279">
    <property type="component" value="Unassembled WGS sequence"/>
</dbReference>
<sequence>MPIAAPHPDLIPQLKPKATALSLNTPLYQEVLNHILKITELNETFFGKFQIKRPQLEELINPNGHLSGATKSSSTLLYYGCLKNISNGEPKHNRNIQAQVEHENKPVMGKEKYIRL</sequence>
<organism evidence="1 2">
    <name type="scientific">Sphaerobolus stellatus (strain SS14)</name>
    <dbReference type="NCBI Taxonomy" id="990650"/>
    <lineage>
        <taxon>Eukaryota</taxon>
        <taxon>Fungi</taxon>
        <taxon>Dikarya</taxon>
        <taxon>Basidiomycota</taxon>
        <taxon>Agaricomycotina</taxon>
        <taxon>Agaricomycetes</taxon>
        <taxon>Phallomycetidae</taxon>
        <taxon>Geastrales</taxon>
        <taxon>Sphaerobolaceae</taxon>
        <taxon>Sphaerobolus</taxon>
    </lineage>
</organism>
<dbReference type="HOGENOM" id="CLU_2098367_0_0_1"/>